<dbReference type="GO" id="GO:0009307">
    <property type="term" value="P:DNA restriction-modification system"/>
    <property type="evidence" value="ECO:0007669"/>
    <property type="project" value="UniProtKB-KW"/>
</dbReference>
<evidence type="ECO:0000313" key="6">
    <source>
        <dbReference type="EMBL" id="TRM10465.1"/>
    </source>
</evidence>
<dbReference type="OrthoDB" id="9795776at2"/>
<reference evidence="6 8" key="2">
    <citation type="submission" date="2019-07" db="EMBL/GenBank/DDBJ databases">
        <title>Genomic analysis of Lentibacillus sp. NKC851-2.</title>
        <authorList>
            <person name="Oh Y.J."/>
        </authorList>
    </citation>
    <scope>NUCLEOTIDE SEQUENCE [LARGE SCALE GENOMIC DNA]</scope>
    <source>
        <strain evidence="6 8">NKC851-2</strain>
    </source>
</reference>
<dbReference type="GO" id="GO:0004519">
    <property type="term" value="F:endonuclease activity"/>
    <property type="evidence" value="ECO:0007669"/>
    <property type="project" value="UniProtKB-KW"/>
</dbReference>
<feature type="domain" description="Type I restriction modification DNA specificity" evidence="4">
    <location>
        <begin position="5"/>
        <end position="171"/>
    </location>
</feature>
<accession>A0A5S3QI33</accession>
<evidence type="ECO:0000259" key="4">
    <source>
        <dbReference type="Pfam" id="PF01420"/>
    </source>
</evidence>
<dbReference type="EMBL" id="VCIA01000001">
    <property type="protein sequence ID" value="TMN21564.1"/>
    <property type="molecule type" value="Genomic_DNA"/>
</dbReference>
<dbReference type="PANTHER" id="PTHR30408:SF12">
    <property type="entry name" value="TYPE I RESTRICTION ENZYME MJAVIII SPECIFICITY SUBUNIT"/>
    <property type="match status" value="1"/>
</dbReference>
<dbReference type="PANTHER" id="PTHR30408">
    <property type="entry name" value="TYPE-1 RESTRICTION ENZYME ECOKI SPECIFICITY PROTEIN"/>
    <property type="match status" value="1"/>
</dbReference>
<dbReference type="EMBL" id="VJMZ01000001">
    <property type="protein sequence ID" value="TRM10465.1"/>
    <property type="molecule type" value="Genomic_DNA"/>
</dbReference>
<accession>A0A549YF16</accession>
<evidence type="ECO:0000313" key="8">
    <source>
        <dbReference type="Proteomes" id="UP000319280"/>
    </source>
</evidence>
<sequence length="424" mass="48767">MMAQKNWNKQKLKRLFKIKNGGTPKSNEPSYWEPGEVKWITPEDLSTGNSHIRNSIRKISFKGLENSSATLVKAGSIVLSTRAPIGNVKIVKTPYATNQGCKSLEQNEKTDIRFFYYYLSINEEYLNQLGRGTTFLELSNSALKNLELSVPILPMQKAISDYLDQRTSEIDALVSDKERLIELLEEKRQAMITETVTKGLDPNVKMKDSGIEWIGEIPEHWEVSPLFLELAEVKHKNINLKEQNVLSLSYGRIIRRNVEANFGLIPASFNTYNIVNQGDIVMRLTDLQNDKRSLRVGYVTEKGIITSAYTTLSLSNNCRERSKYYYYLLHSYDLQKIYYGLGDGVRQTMNYKDLKWLSLLKPPKSELAKIVSKLDELDSTTKELIEYIRIQISKLKEYRESLIYEAVTGKIDVRDYATETEEVH</sequence>
<comment type="caution">
    <text evidence="6">The sequence shown here is derived from an EMBL/GenBank/DDBJ whole genome shotgun (WGS) entry which is preliminary data.</text>
</comment>
<dbReference type="SUPFAM" id="SSF116734">
    <property type="entry name" value="DNA methylase specificity domain"/>
    <property type="match status" value="2"/>
</dbReference>
<comment type="similarity">
    <text evidence="1">Belongs to the type-I restriction system S methylase family.</text>
</comment>
<keyword evidence="8" id="KW-1185">Reference proteome</keyword>
<keyword evidence="3" id="KW-0238">DNA-binding</keyword>
<dbReference type="GO" id="GO:0003677">
    <property type="term" value="F:DNA binding"/>
    <property type="evidence" value="ECO:0007669"/>
    <property type="project" value="UniProtKB-KW"/>
</dbReference>
<dbReference type="AlphaFoldDB" id="A0A549YF16"/>
<evidence type="ECO:0000256" key="2">
    <source>
        <dbReference type="ARBA" id="ARBA00022747"/>
    </source>
</evidence>
<evidence type="ECO:0000256" key="1">
    <source>
        <dbReference type="ARBA" id="ARBA00010923"/>
    </source>
</evidence>
<dbReference type="Gene3D" id="3.90.220.20">
    <property type="entry name" value="DNA methylase specificity domains"/>
    <property type="match status" value="2"/>
</dbReference>
<dbReference type="CDD" id="cd17279">
    <property type="entry name" value="RMtype1_S_BmuCF2ORF3362P_TRD1-CR1_like"/>
    <property type="match status" value="1"/>
</dbReference>
<keyword evidence="6" id="KW-0540">Nuclease</keyword>
<dbReference type="Proteomes" id="UP000306980">
    <property type="component" value="Unassembled WGS sequence"/>
</dbReference>
<dbReference type="Gene3D" id="1.10.287.1120">
    <property type="entry name" value="Bipartite methylase S protein"/>
    <property type="match status" value="1"/>
</dbReference>
<keyword evidence="6" id="KW-0378">Hydrolase</keyword>
<dbReference type="InterPro" id="IPR044946">
    <property type="entry name" value="Restrct_endonuc_typeI_TRD_sf"/>
</dbReference>
<name>A0A549YF16_9BACI</name>
<organism evidence="6 8">
    <name type="scientific">Lentibacillus cibarius</name>
    <dbReference type="NCBI Taxonomy" id="2583219"/>
    <lineage>
        <taxon>Bacteria</taxon>
        <taxon>Bacillati</taxon>
        <taxon>Bacillota</taxon>
        <taxon>Bacilli</taxon>
        <taxon>Bacillales</taxon>
        <taxon>Bacillaceae</taxon>
        <taxon>Lentibacillus</taxon>
    </lineage>
</organism>
<keyword evidence="6" id="KW-0255">Endonuclease</keyword>
<dbReference type="InterPro" id="IPR000055">
    <property type="entry name" value="Restrct_endonuc_typeI_TRD"/>
</dbReference>
<protein>
    <submittedName>
        <fullName evidence="6">Restriction endonuclease subunit S</fullName>
    </submittedName>
</protein>
<evidence type="ECO:0000313" key="5">
    <source>
        <dbReference type="EMBL" id="TMN21564.1"/>
    </source>
</evidence>
<reference evidence="5 7" key="1">
    <citation type="submission" date="2019-05" db="EMBL/GenBank/DDBJ databases">
        <title>Genomic analysis of Lentibacillus sp. NKC220-2.</title>
        <authorList>
            <person name="Oh Y.J."/>
        </authorList>
    </citation>
    <scope>NUCLEOTIDE SEQUENCE [LARGE SCALE GENOMIC DNA]</scope>
    <source>
        <strain evidence="5 7">NKC220-2</strain>
    </source>
</reference>
<dbReference type="Pfam" id="PF01420">
    <property type="entry name" value="Methylase_S"/>
    <property type="match status" value="1"/>
</dbReference>
<dbReference type="InterPro" id="IPR052021">
    <property type="entry name" value="Type-I_RS_S_subunit"/>
</dbReference>
<gene>
    <name evidence="5" type="ORF">FFL34_05150</name>
    <name evidence="6" type="ORF">FH966_01300</name>
</gene>
<evidence type="ECO:0000313" key="7">
    <source>
        <dbReference type="Proteomes" id="UP000306980"/>
    </source>
</evidence>
<proteinExistence type="inferred from homology"/>
<dbReference type="CDD" id="cd16961">
    <property type="entry name" value="RMtype1_S_TRD-CR_like"/>
    <property type="match status" value="1"/>
</dbReference>
<evidence type="ECO:0000256" key="3">
    <source>
        <dbReference type="ARBA" id="ARBA00023125"/>
    </source>
</evidence>
<keyword evidence="2" id="KW-0680">Restriction system</keyword>
<dbReference type="Proteomes" id="UP000319280">
    <property type="component" value="Unassembled WGS sequence"/>
</dbReference>